<dbReference type="SUPFAM" id="SSF53474">
    <property type="entry name" value="alpha/beta-Hydrolases"/>
    <property type="match status" value="1"/>
</dbReference>
<proteinExistence type="predicted"/>
<evidence type="ECO:0000256" key="1">
    <source>
        <dbReference type="ARBA" id="ARBA00022801"/>
    </source>
</evidence>
<dbReference type="InterPro" id="IPR029058">
    <property type="entry name" value="AB_hydrolase_fold"/>
</dbReference>
<protein>
    <submittedName>
        <fullName evidence="3">Alpha/beta hydrolase</fullName>
    </submittedName>
</protein>
<dbReference type="EMBL" id="CP106982">
    <property type="protein sequence ID" value="UYF94883.1"/>
    <property type="molecule type" value="Genomic_DNA"/>
</dbReference>
<evidence type="ECO:0000313" key="4">
    <source>
        <dbReference type="Proteomes" id="UP001163947"/>
    </source>
</evidence>
<sequence>MDDPHGFLHRFAEVNGMRIHYVEEGEGPLVVLVHGIPYLWYMWRRQIRALAAAGYRVVAPDIRGFGRSGCPEQVQDCNVFDAVGDLVGLMGGLGETSAVVVGHDLGSFVAHAAAQLRPDLFHALAMLNTPVPPREPCRPSENWKKLEAETGTRFYQHYFQTPGEAERHMDADVRTTLRSIYYSVSGSAVGEERWRQFVAEGENFLDTVFDPEFLPGWLPEIALDYYVSEYSRTGFGPALNFYRNRDRIWEQSSFLDGLKLQQPSLFIGGAADPALDRFAPLYDRLESHLPNLRRKALLEGVGHSAAEEQPELVTGMLLAFLADL</sequence>
<keyword evidence="1 3" id="KW-0378">Hydrolase</keyword>
<dbReference type="GO" id="GO:0016787">
    <property type="term" value="F:hydrolase activity"/>
    <property type="evidence" value="ECO:0007669"/>
    <property type="project" value="UniProtKB-KW"/>
</dbReference>
<feature type="domain" description="AB hydrolase-1" evidence="2">
    <location>
        <begin position="28"/>
        <end position="308"/>
    </location>
</feature>
<gene>
    <name evidence="3" type="ORF">OCS65_03640</name>
</gene>
<dbReference type="AlphaFoldDB" id="A0AA46NW50"/>
<dbReference type="GeneID" id="83619479"/>
<organism evidence="3 4">
    <name type="scientific">Rhodococcus aetherivorans</name>
    <dbReference type="NCBI Taxonomy" id="191292"/>
    <lineage>
        <taxon>Bacteria</taxon>
        <taxon>Bacillati</taxon>
        <taxon>Actinomycetota</taxon>
        <taxon>Actinomycetes</taxon>
        <taxon>Mycobacteriales</taxon>
        <taxon>Nocardiaceae</taxon>
        <taxon>Rhodococcus</taxon>
    </lineage>
</organism>
<dbReference type="InterPro" id="IPR000073">
    <property type="entry name" value="AB_hydrolase_1"/>
</dbReference>
<evidence type="ECO:0000259" key="2">
    <source>
        <dbReference type="Pfam" id="PF00561"/>
    </source>
</evidence>
<dbReference type="RefSeq" id="WP_231385965.1">
    <property type="nucleotide sequence ID" value="NZ_CM002177.1"/>
</dbReference>
<accession>A0AA46NW50</accession>
<dbReference type="Pfam" id="PF00561">
    <property type="entry name" value="Abhydrolase_1"/>
    <property type="match status" value="1"/>
</dbReference>
<dbReference type="Gene3D" id="3.40.50.1820">
    <property type="entry name" value="alpha/beta hydrolase"/>
    <property type="match status" value="1"/>
</dbReference>
<dbReference type="PANTHER" id="PTHR43329">
    <property type="entry name" value="EPOXIDE HYDROLASE"/>
    <property type="match status" value="1"/>
</dbReference>
<dbReference type="InterPro" id="IPR000639">
    <property type="entry name" value="Epox_hydrolase-like"/>
</dbReference>
<evidence type="ECO:0000313" key="3">
    <source>
        <dbReference type="EMBL" id="UYF94883.1"/>
    </source>
</evidence>
<dbReference type="PRINTS" id="PR00412">
    <property type="entry name" value="EPOXHYDRLASE"/>
</dbReference>
<dbReference type="Proteomes" id="UP001163947">
    <property type="component" value="Chromosome"/>
</dbReference>
<reference evidence="3" key="1">
    <citation type="submission" date="2022-09" db="EMBL/GenBank/DDBJ databases">
        <title>The genome sequence of Rhodococcus aetherivorans N1.</title>
        <authorList>
            <person name="Jiang W."/>
        </authorList>
    </citation>
    <scope>NUCLEOTIDE SEQUENCE</scope>
    <source>
        <strain evidence="3">N1</strain>
    </source>
</reference>
<name>A0AA46NW50_9NOCA</name>